<proteinExistence type="inferred from homology"/>
<dbReference type="EMBL" id="LNXY01000020">
    <property type="protein sequence ID" value="KTC87793.1"/>
    <property type="molecule type" value="Genomic_DNA"/>
</dbReference>
<dbReference type="AlphaFoldDB" id="A0A0W0SWV1"/>
<comment type="caution">
    <text evidence="12">The sequence shown here is derived from an EMBL/GenBank/DDBJ whole genome shotgun (WGS) entry which is preliminary data.</text>
</comment>
<comment type="function">
    <text evidence="10">Inner membrane component of the type II secretion system required for the energy-dependent secretion of extracellular factors such as proteases and toxins from the periplasm.</text>
</comment>
<sequence length="157" mass="18231">MIANHWHNLNERERWMAAIGSICVLIYLFYLLVYSPLTTAVNNKSKEFKEKQETLTWIQQVRQQPRSQKRSQAITNAKLLALIGNQLNSNSLQKFVYQLQQTGTGDIQLSYDRVPYNPFLSWLWSLSNDYVLTFKQFSAERTETPGVVKLMVVISAK</sequence>
<organism evidence="12 13">
    <name type="scientific">Legionella drozanskii LLAP-1</name>
    <dbReference type="NCBI Taxonomy" id="1212489"/>
    <lineage>
        <taxon>Bacteria</taxon>
        <taxon>Pseudomonadati</taxon>
        <taxon>Pseudomonadota</taxon>
        <taxon>Gammaproteobacteria</taxon>
        <taxon>Legionellales</taxon>
        <taxon>Legionellaceae</taxon>
        <taxon>Legionella</taxon>
    </lineage>
</organism>
<keyword evidence="4 10" id="KW-1003">Cell membrane</keyword>
<name>A0A0W0SWV1_9GAMM</name>
<gene>
    <name evidence="12" type="primary">yghD</name>
    <name evidence="12" type="ORF">Ldro_1412</name>
</gene>
<protein>
    <recommendedName>
        <fullName evidence="10">Type II secretion system protein M</fullName>
        <shortName evidence="10">T2SS protein M</shortName>
    </recommendedName>
    <alternativeName>
        <fullName evidence="10">General secretion pathway protein M</fullName>
    </alternativeName>
</protein>
<dbReference type="PIRSF" id="PIRSF006291">
    <property type="entry name" value="GspM"/>
    <property type="match status" value="1"/>
</dbReference>
<evidence type="ECO:0000256" key="3">
    <source>
        <dbReference type="ARBA" id="ARBA00022448"/>
    </source>
</evidence>
<evidence type="ECO:0000256" key="5">
    <source>
        <dbReference type="ARBA" id="ARBA00022519"/>
    </source>
</evidence>
<evidence type="ECO:0000313" key="13">
    <source>
        <dbReference type="Proteomes" id="UP000054736"/>
    </source>
</evidence>
<dbReference type="STRING" id="1212489.Ldro_1412"/>
<keyword evidence="13" id="KW-1185">Reference proteome</keyword>
<dbReference type="Gene3D" id="3.30.1360.100">
    <property type="entry name" value="General secretion pathway protein M, EpsM"/>
    <property type="match status" value="1"/>
</dbReference>
<keyword evidence="9 10" id="KW-0472">Membrane</keyword>
<evidence type="ECO:0000256" key="6">
    <source>
        <dbReference type="ARBA" id="ARBA00022692"/>
    </source>
</evidence>
<evidence type="ECO:0000256" key="1">
    <source>
        <dbReference type="ARBA" id="ARBA00004377"/>
    </source>
</evidence>
<keyword evidence="6 11" id="KW-0812">Transmembrane</keyword>
<keyword evidence="3 10" id="KW-0813">Transport</keyword>
<reference evidence="12 13" key="1">
    <citation type="submission" date="2015-11" db="EMBL/GenBank/DDBJ databases">
        <title>Genomic analysis of 38 Legionella species identifies large and diverse effector repertoires.</title>
        <authorList>
            <person name="Burstein D."/>
            <person name="Amaro F."/>
            <person name="Zusman T."/>
            <person name="Lifshitz Z."/>
            <person name="Cohen O."/>
            <person name="Gilbert J.A."/>
            <person name="Pupko T."/>
            <person name="Shuman H.A."/>
            <person name="Segal G."/>
        </authorList>
    </citation>
    <scope>NUCLEOTIDE SEQUENCE [LARGE SCALE GENOMIC DNA]</scope>
    <source>
        <strain evidence="12 13">ATCC 700990</strain>
    </source>
</reference>
<comment type="similarity">
    <text evidence="2 10">Belongs to the GSP M family.</text>
</comment>
<keyword evidence="5 10" id="KW-0997">Cell inner membrane</keyword>
<evidence type="ECO:0000256" key="8">
    <source>
        <dbReference type="ARBA" id="ARBA00022989"/>
    </source>
</evidence>
<keyword evidence="8 11" id="KW-1133">Transmembrane helix</keyword>
<dbReference type="SUPFAM" id="SSF103054">
    <property type="entry name" value="General secretion pathway protein M, EpsM"/>
    <property type="match status" value="1"/>
</dbReference>
<dbReference type="GO" id="GO:0015628">
    <property type="term" value="P:protein secretion by the type II secretion system"/>
    <property type="evidence" value="ECO:0007669"/>
    <property type="project" value="InterPro"/>
</dbReference>
<dbReference type="Pfam" id="PF04612">
    <property type="entry name" value="T2SSM"/>
    <property type="match status" value="1"/>
</dbReference>
<dbReference type="RefSeq" id="WP_238583985.1">
    <property type="nucleotide sequence ID" value="NZ_CAAAIU010000002.1"/>
</dbReference>
<feature type="transmembrane region" description="Helical" evidence="11">
    <location>
        <begin position="15"/>
        <end position="37"/>
    </location>
</feature>
<dbReference type="PATRIC" id="fig|1212489.4.peg.1493"/>
<dbReference type="GO" id="GO:0005886">
    <property type="term" value="C:plasma membrane"/>
    <property type="evidence" value="ECO:0007669"/>
    <property type="project" value="UniProtKB-SubCell"/>
</dbReference>
<comment type="subcellular location">
    <subcellularLocation>
        <location evidence="1">Cell inner membrane</location>
        <topology evidence="1">Single-pass membrane protein</topology>
    </subcellularLocation>
</comment>
<evidence type="ECO:0000256" key="2">
    <source>
        <dbReference type="ARBA" id="ARBA00010637"/>
    </source>
</evidence>
<evidence type="ECO:0000313" key="12">
    <source>
        <dbReference type="EMBL" id="KTC87793.1"/>
    </source>
</evidence>
<accession>A0A0W0SWV1</accession>
<evidence type="ECO:0000256" key="9">
    <source>
        <dbReference type="ARBA" id="ARBA00023136"/>
    </source>
</evidence>
<evidence type="ECO:0000256" key="10">
    <source>
        <dbReference type="PIRNR" id="PIRNR006291"/>
    </source>
</evidence>
<evidence type="ECO:0000256" key="7">
    <source>
        <dbReference type="ARBA" id="ARBA00022927"/>
    </source>
</evidence>
<dbReference type="Proteomes" id="UP000054736">
    <property type="component" value="Unassembled WGS sequence"/>
</dbReference>
<evidence type="ECO:0000256" key="4">
    <source>
        <dbReference type="ARBA" id="ARBA00022475"/>
    </source>
</evidence>
<dbReference type="InterPro" id="IPR023229">
    <property type="entry name" value="T2SS_M_periplasmic_sf"/>
</dbReference>
<keyword evidence="7 10" id="KW-0653">Protein transport</keyword>
<dbReference type="GO" id="GO:0015627">
    <property type="term" value="C:type II protein secretion system complex"/>
    <property type="evidence" value="ECO:0007669"/>
    <property type="project" value="InterPro"/>
</dbReference>
<dbReference type="InterPro" id="IPR007690">
    <property type="entry name" value="T2SS_GspM"/>
</dbReference>
<evidence type="ECO:0000256" key="11">
    <source>
        <dbReference type="SAM" id="Phobius"/>
    </source>
</evidence>